<dbReference type="InterPro" id="IPR043136">
    <property type="entry name" value="B30.2/SPRY_sf"/>
</dbReference>
<dbReference type="AlphaFoldDB" id="A0A176W107"/>
<accession>A0A176W107</accession>
<dbReference type="PANTHER" id="PTHR46965:SF1">
    <property type="entry name" value="BTB_POZ DOMAIN-CONTAINING PROTEIN 19"/>
    <property type="match status" value="1"/>
</dbReference>
<dbReference type="SUPFAM" id="SSF49899">
    <property type="entry name" value="Concanavalin A-like lectins/glucanases"/>
    <property type="match status" value="1"/>
</dbReference>
<evidence type="ECO:0000313" key="4">
    <source>
        <dbReference type="Proteomes" id="UP000077202"/>
    </source>
</evidence>
<dbReference type="InterPro" id="IPR042846">
    <property type="entry name" value="BTBD19"/>
</dbReference>
<dbReference type="InterPro" id="IPR000210">
    <property type="entry name" value="BTB/POZ_dom"/>
</dbReference>
<comment type="pathway">
    <text evidence="1">Protein modification; protein ubiquitination.</text>
</comment>
<name>A0A176W107_MARPO</name>
<dbReference type="SMART" id="SM00225">
    <property type="entry name" value="BTB"/>
    <property type="match status" value="1"/>
</dbReference>
<dbReference type="Gene3D" id="3.30.710.10">
    <property type="entry name" value="Potassium Channel Kv1.1, Chain A"/>
    <property type="match status" value="1"/>
</dbReference>
<dbReference type="Gene3D" id="2.60.120.920">
    <property type="match status" value="1"/>
</dbReference>
<reference evidence="3" key="1">
    <citation type="submission" date="2016-03" db="EMBL/GenBank/DDBJ databases">
        <title>Mechanisms controlling the formation of the plant cell surface in tip-growing cells are functionally conserved among land plants.</title>
        <authorList>
            <person name="Honkanen S."/>
            <person name="Jones V.A."/>
            <person name="Morieri G."/>
            <person name="Champion C."/>
            <person name="Hetherington A.J."/>
            <person name="Kelly S."/>
            <person name="Saint-Marcoux D."/>
            <person name="Proust H."/>
            <person name="Prescott H."/>
            <person name="Dolan L."/>
        </authorList>
    </citation>
    <scope>NUCLEOTIDE SEQUENCE [LARGE SCALE GENOMIC DNA]</scope>
    <source>
        <tissue evidence="3">Whole gametophyte</tissue>
    </source>
</reference>
<dbReference type="PROSITE" id="PS50097">
    <property type="entry name" value="BTB"/>
    <property type="match status" value="1"/>
</dbReference>
<gene>
    <name evidence="3" type="ORF">AXG93_903s1160</name>
</gene>
<dbReference type="SUPFAM" id="SSF54695">
    <property type="entry name" value="POZ domain"/>
    <property type="match status" value="1"/>
</dbReference>
<dbReference type="EMBL" id="LVLJ01002247">
    <property type="protein sequence ID" value="OAE26155.1"/>
    <property type="molecule type" value="Genomic_DNA"/>
</dbReference>
<evidence type="ECO:0000256" key="1">
    <source>
        <dbReference type="ARBA" id="ARBA00004906"/>
    </source>
</evidence>
<dbReference type="InterPro" id="IPR011333">
    <property type="entry name" value="SKP1/BTB/POZ_sf"/>
</dbReference>
<dbReference type="InterPro" id="IPR013320">
    <property type="entry name" value="ConA-like_dom_sf"/>
</dbReference>
<evidence type="ECO:0000313" key="3">
    <source>
        <dbReference type="EMBL" id="OAE26155.1"/>
    </source>
</evidence>
<dbReference type="Pfam" id="PF00651">
    <property type="entry name" value="BTB"/>
    <property type="match status" value="1"/>
</dbReference>
<protein>
    <recommendedName>
        <fullName evidence="2">BTB domain-containing protein</fullName>
    </recommendedName>
</protein>
<sequence length="523" mass="59094">MDAKGLTSQKEQTAAMAELIADLRKMINNPEYSDVDFVCQDRVRVHGCRHFLTARSPVLKRMLVPGTRELPLPDISSTVLLSLLEYLYTGTMVEYAPLNSRKAYEVITGARYFQLQHVDKLTREFLVNSTATVGDDLTKAALRLSVALEFGTLSSELEILSIEFVRVLNSKNMEPVHLQALSEKAFRYFLHKTKSKSELGTLSFGEYLRFRQIILWCASQVCPEEAADVVNLSLPDSKGALMFLRDSSKAPATDEAQWSYLRSILLRKEDPGNPMASLLSLVDLRRIHPELLMKVVEPLHLVPPADVLKAYQFQALERPRMFAKDSVCTWEHGTAYKTIGDGSTLQKVEAEIGFARATIAIFRPFGIYEWDIIIEQLCHQFCEIGFHFVSRLQSGKINFNGSTLAQQPTGWALNMDITEGTRINFRGGEGTPIWVPYEKDFGHVNARIRVQLDLYERVCSFSVDGDEFQLAWSHLLDGIYFPAVSLGKGNEGRVRIELIVATIWRPRYNRNLQLEQSSFLGGG</sequence>
<comment type="caution">
    <text evidence="3">The sequence shown here is derived from an EMBL/GenBank/DDBJ whole genome shotgun (WGS) entry which is preliminary data.</text>
</comment>
<proteinExistence type="predicted"/>
<dbReference type="PANTHER" id="PTHR46965">
    <property type="entry name" value="BTB/POZ DOMAIN-CONTAINING PROTEIN 19"/>
    <property type="match status" value="1"/>
</dbReference>
<organism evidence="3 4">
    <name type="scientific">Marchantia polymorpha subsp. ruderalis</name>
    <dbReference type="NCBI Taxonomy" id="1480154"/>
    <lineage>
        <taxon>Eukaryota</taxon>
        <taxon>Viridiplantae</taxon>
        <taxon>Streptophyta</taxon>
        <taxon>Embryophyta</taxon>
        <taxon>Marchantiophyta</taxon>
        <taxon>Marchantiopsida</taxon>
        <taxon>Marchantiidae</taxon>
        <taxon>Marchantiales</taxon>
        <taxon>Marchantiaceae</taxon>
        <taxon>Marchantia</taxon>
    </lineage>
</organism>
<feature type="domain" description="BTB" evidence="2">
    <location>
        <begin position="33"/>
        <end position="92"/>
    </location>
</feature>
<evidence type="ECO:0000259" key="2">
    <source>
        <dbReference type="PROSITE" id="PS50097"/>
    </source>
</evidence>
<keyword evidence="4" id="KW-1185">Reference proteome</keyword>
<dbReference type="Proteomes" id="UP000077202">
    <property type="component" value="Unassembled WGS sequence"/>
</dbReference>